<reference evidence="3 4" key="1">
    <citation type="submission" date="2017-06" db="EMBL/GenBank/DDBJ databases">
        <title>A platform for efficient transgenesis in Macrostomum lignano, a flatworm model organism for stem cell research.</title>
        <authorList>
            <person name="Berezikov E."/>
        </authorList>
    </citation>
    <scope>NUCLEOTIDE SEQUENCE [LARGE SCALE GENOMIC DNA]</scope>
    <source>
        <strain evidence="3">DV1</strain>
        <tissue evidence="3">Whole organism</tissue>
    </source>
</reference>
<protein>
    <recommendedName>
        <fullName evidence="2">R3H-associated N-terminal domain-containing protein</fullName>
    </recommendedName>
</protein>
<dbReference type="AlphaFoldDB" id="A0A267GFL3"/>
<feature type="compositionally biased region" description="Low complexity" evidence="1">
    <location>
        <begin position="1"/>
        <end position="19"/>
    </location>
</feature>
<dbReference type="InterPro" id="IPR036867">
    <property type="entry name" value="R3H_dom_sf"/>
</dbReference>
<sequence length="316" mass="34219">MDIASSSGVSMSSASLASSITDADDRMSVSSNSTLDPPRPLGLAAMRRLRPRRPLPRQQQQHQQHQGGGGGGSVYGRPGKRWKRRQVNEAYLHSLAAVAEVTDEDVSGCPWPESPLSSLFLDPAQMLAWRQFNELTDEQQADFLAKAGGDKDEEEEQLAEDTELKAVLVQPAGGVATAGQAWSRLSATCRDFALHRATPGSRFHAELGRLETELRDLFQDGCAPWADWVSGPLAPCDRLVVHSAAGYLGLQSASEEAENGSTSGGGTARCVCVRRWPNRPYRPPAGSLTAHLAVLRARRERAVLMMSSLESFNSAR</sequence>
<evidence type="ECO:0000256" key="1">
    <source>
        <dbReference type="SAM" id="MobiDB-lite"/>
    </source>
</evidence>
<keyword evidence="4" id="KW-1185">Reference proteome</keyword>
<dbReference type="STRING" id="282301.A0A267GFL3"/>
<comment type="caution">
    <text evidence="3">The sequence shown here is derived from an EMBL/GenBank/DDBJ whole genome shotgun (WGS) entry which is preliminary data.</text>
</comment>
<dbReference type="SUPFAM" id="SSF82708">
    <property type="entry name" value="R3H domain"/>
    <property type="match status" value="1"/>
</dbReference>
<feature type="region of interest" description="Disordered" evidence="1">
    <location>
        <begin position="54"/>
        <end position="79"/>
    </location>
</feature>
<dbReference type="Pfam" id="PF13902">
    <property type="entry name" value="R3H-assoc"/>
    <property type="match status" value="1"/>
</dbReference>
<dbReference type="InterPro" id="IPR039629">
    <property type="entry name" value="R3HDM4"/>
</dbReference>
<evidence type="ECO:0000259" key="2">
    <source>
        <dbReference type="Pfam" id="PF13902"/>
    </source>
</evidence>
<organism evidence="3 4">
    <name type="scientific">Macrostomum lignano</name>
    <dbReference type="NCBI Taxonomy" id="282301"/>
    <lineage>
        <taxon>Eukaryota</taxon>
        <taxon>Metazoa</taxon>
        <taxon>Spiralia</taxon>
        <taxon>Lophotrochozoa</taxon>
        <taxon>Platyhelminthes</taxon>
        <taxon>Rhabditophora</taxon>
        <taxon>Macrostomorpha</taxon>
        <taxon>Macrostomida</taxon>
        <taxon>Macrostomidae</taxon>
        <taxon>Macrostomum</taxon>
    </lineage>
</organism>
<proteinExistence type="predicted"/>
<accession>A0A267GFL3</accession>
<dbReference type="GO" id="GO:0003676">
    <property type="term" value="F:nucleic acid binding"/>
    <property type="evidence" value="ECO:0007669"/>
    <property type="project" value="InterPro"/>
</dbReference>
<feature type="domain" description="R3H-associated N-terminal" evidence="2">
    <location>
        <begin position="76"/>
        <end position="193"/>
    </location>
</feature>
<dbReference type="EMBL" id="NIVC01000359">
    <property type="protein sequence ID" value="PAA84838.1"/>
    <property type="molecule type" value="Genomic_DNA"/>
</dbReference>
<dbReference type="Proteomes" id="UP000215902">
    <property type="component" value="Unassembled WGS sequence"/>
</dbReference>
<name>A0A267GFL3_9PLAT</name>
<feature type="compositionally biased region" description="Low complexity" evidence="1">
    <location>
        <begin position="56"/>
        <end position="65"/>
    </location>
</feature>
<evidence type="ECO:0000313" key="3">
    <source>
        <dbReference type="EMBL" id="PAA84838.1"/>
    </source>
</evidence>
<feature type="region of interest" description="Disordered" evidence="1">
    <location>
        <begin position="1"/>
        <end position="42"/>
    </location>
</feature>
<dbReference type="PANTHER" id="PTHR32019">
    <property type="entry name" value="R3H DOMAIN-CONTAINING PROTEIN 4"/>
    <property type="match status" value="1"/>
</dbReference>
<dbReference type="InterPro" id="IPR025952">
    <property type="entry name" value="R3H-assoc_dom"/>
</dbReference>
<gene>
    <name evidence="3" type="ORF">BOX15_Mlig028015g1</name>
</gene>
<dbReference type="PANTHER" id="PTHR32019:SF2">
    <property type="entry name" value="R3H DOMAIN-CONTAINING PROTEIN 4"/>
    <property type="match status" value="1"/>
</dbReference>
<evidence type="ECO:0000313" key="4">
    <source>
        <dbReference type="Proteomes" id="UP000215902"/>
    </source>
</evidence>